<accession>G7J2A4</accession>
<evidence type="ECO:0000313" key="3">
    <source>
        <dbReference type="EnsemblPlants" id="AES70767"/>
    </source>
</evidence>
<sequence>MIREADKMEEIFASEGDDQKVEIPNLKFVVFENLPRLSHVQRIHFQTVKQRFMQNCQTLSLASSSTTNFENDISGLYSGEFDYDYELYEDFKNLFKQLNDESKGHDTCNEYPSSEITEVQASGNEFTSSQELMNEHQRPLGETDATVKASPENNGIEISVLEGTTSATDNTITSSAHSKSVSSSLGQLPISKHRTTSHEEGDGQRAIASPSITITKPVTTEDVDLKNWRETSNTNDGQVYPNDDNVMKVSSNIEDQFSKDDDMLVSKSRPSSIASHFPSMPSEGDPSQIEKALSYSLVVKAELENLVSKKHLAIDNLSLLTDFFVKHPSGRSSHTEFVELLQDVRRCSFDKDWFDGVEKRALFPDLKFSQNALQKLLDSQQRVTKEVEEMRLKINIFNQHLEDLMHQLNEQVLETKAAITAPLGY</sequence>
<feature type="coiled-coil region" evidence="1">
    <location>
        <begin position="373"/>
        <end position="418"/>
    </location>
</feature>
<protein>
    <submittedName>
        <fullName evidence="2 3">Uncharacterized protein</fullName>
    </submittedName>
</protein>
<organism evidence="2 4">
    <name type="scientific">Medicago truncatula</name>
    <name type="common">Barrel medic</name>
    <name type="synonym">Medicago tribuloides</name>
    <dbReference type="NCBI Taxonomy" id="3880"/>
    <lineage>
        <taxon>Eukaryota</taxon>
        <taxon>Viridiplantae</taxon>
        <taxon>Streptophyta</taxon>
        <taxon>Embryophyta</taxon>
        <taxon>Tracheophyta</taxon>
        <taxon>Spermatophyta</taxon>
        <taxon>Magnoliopsida</taxon>
        <taxon>eudicotyledons</taxon>
        <taxon>Gunneridae</taxon>
        <taxon>Pentapetalae</taxon>
        <taxon>rosids</taxon>
        <taxon>fabids</taxon>
        <taxon>Fabales</taxon>
        <taxon>Fabaceae</taxon>
        <taxon>Papilionoideae</taxon>
        <taxon>50 kb inversion clade</taxon>
        <taxon>NPAAA clade</taxon>
        <taxon>Hologalegina</taxon>
        <taxon>IRL clade</taxon>
        <taxon>Trifolieae</taxon>
        <taxon>Medicago</taxon>
    </lineage>
</organism>
<dbReference type="EMBL" id="CM001219">
    <property type="protein sequence ID" value="AES70767.2"/>
    <property type="molecule type" value="Genomic_DNA"/>
</dbReference>
<proteinExistence type="predicted"/>
<reference evidence="2 4" key="2">
    <citation type="journal article" date="2014" name="BMC Genomics">
        <title>An improved genome release (version Mt4.0) for the model legume Medicago truncatula.</title>
        <authorList>
            <person name="Tang H."/>
            <person name="Krishnakumar V."/>
            <person name="Bidwell S."/>
            <person name="Rosen B."/>
            <person name="Chan A."/>
            <person name="Zhou S."/>
            <person name="Gentzbittel L."/>
            <person name="Childs K.L."/>
            <person name="Yandell M."/>
            <person name="Gundlach H."/>
            <person name="Mayer K.F."/>
            <person name="Schwartz D.C."/>
            <person name="Town C.D."/>
        </authorList>
    </citation>
    <scope>GENOME REANNOTATION</scope>
    <source>
        <strain evidence="3 4">cv. Jemalong A17</strain>
    </source>
</reference>
<dbReference type="EnsemblPlants" id="AES70767">
    <property type="protein sequence ID" value="AES70767"/>
    <property type="gene ID" value="MTR_3g062130"/>
</dbReference>
<keyword evidence="4" id="KW-1185">Reference proteome</keyword>
<evidence type="ECO:0000313" key="4">
    <source>
        <dbReference type="Proteomes" id="UP000002051"/>
    </source>
</evidence>
<dbReference type="AlphaFoldDB" id="G7J2A4"/>
<dbReference type="HOGENOM" id="CLU_667944_0_0_1"/>
<accession>A0A0C3VHC2</accession>
<dbReference type="Proteomes" id="UP000002051">
    <property type="component" value="Chromosome 3"/>
</dbReference>
<reference evidence="2 4" key="1">
    <citation type="journal article" date="2011" name="Nature">
        <title>The Medicago genome provides insight into the evolution of rhizobial symbioses.</title>
        <authorList>
            <person name="Young N.D."/>
            <person name="Debelle F."/>
            <person name="Oldroyd G.E."/>
            <person name="Geurts R."/>
            <person name="Cannon S.B."/>
            <person name="Udvardi M.K."/>
            <person name="Benedito V.A."/>
            <person name="Mayer K.F."/>
            <person name="Gouzy J."/>
            <person name="Schoof H."/>
            <person name="Van de Peer Y."/>
            <person name="Proost S."/>
            <person name="Cook D.R."/>
            <person name="Meyers B.C."/>
            <person name="Spannagl M."/>
            <person name="Cheung F."/>
            <person name="De Mita S."/>
            <person name="Krishnakumar V."/>
            <person name="Gundlach H."/>
            <person name="Zhou S."/>
            <person name="Mudge J."/>
            <person name="Bharti A.K."/>
            <person name="Murray J.D."/>
            <person name="Naoumkina M.A."/>
            <person name="Rosen B."/>
            <person name="Silverstein K.A."/>
            <person name="Tang H."/>
            <person name="Rombauts S."/>
            <person name="Zhao P.X."/>
            <person name="Zhou P."/>
            <person name="Barbe V."/>
            <person name="Bardou P."/>
            <person name="Bechner M."/>
            <person name="Bellec A."/>
            <person name="Berger A."/>
            <person name="Berges H."/>
            <person name="Bidwell S."/>
            <person name="Bisseling T."/>
            <person name="Choisne N."/>
            <person name="Couloux A."/>
            <person name="Denny R."/>
            <person name="Deshpande S."/>
            <person name="Dai X."/>
            <person name="Doyle J.J."/>
            <person name="Dudez A.M."/>
            <person name="Farmer A.D."/>
            <person name="Fouteau S."/>
            <person name="Franken C."/>
            <person name="Gibelin C."/>
            <person name="Gish J."/>
            <person name="Goldstein S."/>
            <person name="Gonzalez A.J."/>
            <person name="Green P.J."/>
            <person name="Hallab A."/>
            <person name="Hartog M."/>
            <person name="Hua A."/>
            <person name="Humphray S.J."/>
            <person name="Jeong D.H."/>
            <person name="Jing Y."/>
            <person name="Jocker A."/>
            <person name="Kenton S.M."/>
            <person name="Kim D.J."/>
            <person name="Klee K."/>
            <person name="Lai H."/>
            <person name="Lang C."/>
            <person name="Lin S."/>
            <person name="Macmil S.L."/>
            <person name="Magdelenat G."/>
            <person name="Matthews L."/>
            <person name="McCorrison J."/>
            <person name="Monaghan E.L."/>
            <person name="Mun J.H."/>
            <person name="Najar F.Z."/>
            <person name="Nicholson C."/>
            <person name="Noirot C."/>
            <person name="O'Bleness M."/>
            <person name="Paule C.R."/>
            <person name="Poulain J."/>
            <person name="Prion F."/>
            <person name="Qin B."/>
            <person name="Qu C."/>
            <person name="Retzel E.F."/>
            <person name="Riddle C."/>
            <person name="Sallet E."/>
            <person name="Samain S."/>
            <person name="Samson N."/>
            <person name="Sanders I."/>
            <person name="Saurat O."/>
            <person name="Scarpelli C."/>
            <person name="Schiex T."/>
            <person name="Segurens B."/>
            <person name="Severin A.J."/>
            <person name="Sherrier D.J."/>
            <person name="Shi R."/>
            <person name="Sims S."/>
            <person name="Singer S.R."/>
            <person name="Sinharoy S."/>
            <person name="Sterck L."/>
            <person name="Viollet A."/>
            <person name="Wang B.B."/>
            <person name="Wang K."/>
            <person name="Wang M."/>
            <person name="Wang X."/>
            <person name="Warfsmann J."/>
            <person name="Weissenbach J."/>
            <person name="White D.D."/>
            <person name="White J.D."/>
            <person name="Wiley G.B."/>
            <person name="Wincker P."/>
            <person name="Xing Y."/>
            <person name="Yang L."/>
            <person name="Yao Z."/>
            <person name="Ying F."/>
            <person name="Zhai J."/>
            <person name="Zhou L."/>
            <person name="Zuber A."/>
            <person name="Denarie J."/>
            <person name="Dixon R.A."/>
            <person name="May G.D."/>
            <person name="Schwartz D.C."/>
            <person name="Rogers J."/>
            <person name="Quetier F."/>
            <person name="Town C.D."/>
            <person name="Roe B.A."/>
        </authorList>
    </citation>
    <scope>NUCLEOTIDE SEQUENCE [LARGE SCALE GENOMIC DNA]</scope>
    <source>
        <strain evidence="2">A17</strain>
        <strain evidence="3 4">cv. Jemalong A17</strain>
    </source>
</reference>
<keyword evidence="1" id="KW-0175">Coiled coil</keyword>
<reference evidence="3" key="3">
    <citation type="submission" date="2015-04" db="UniProtKB">
        <authorList>
            <consortium name="EnsemblPlants"/>
        </authorList>
    </citation>
    <scope>IDENTIFICATION</scope>
    <source>
        <strain evidence="3">cv. Jemalong A17</strain>
    </source>
</reference>
<evidence type="ECO:0000313" key="2">
    <source>
        <dbReference type="EMBL" id="AES70767.2"/>
    </source>
</evidence>
<gene>
    <name evidence="2" type="ordered locus">MTR_3g062130</name>
</gene>
<evidence type="ECO:0000256" key="1">
    <source>
        <dbReference type="SAM" id="Coils"/>
    </source>
</evidence>
<name>G7J2A4_MEDTR</name>